<dbReference type="HOGENOM" id="CLU_1619774_0_0_1"/>
<gene>
    <name evidence="1" type="ORF">PHSY_006254</name>
</gene>
<dbReference type="EMBL" id="DF238821">
    <property type="protein sequence ID" value="GAC98660.1"/>
    <property type="molecule type" value="Genomic_DNA"/>
</dbReference>
<proteinExistence type="predicted"/>
<dbReference type="OrthoDB" id="10633559at2759"/>
<evidence type="ECO:0000313" key="2">
    <source>
        <dbReference type="Proteomes" id="UP000014071"/>
    </source>
</evidence>
<dbReference type="GeneID" id="24111526"/>
<accession>R9PKL1</accession>
<organism evidence="1 2">
    <name type="scientific">Pseudozyma hubeiensis (strain SY62)</name>
    <name type="common">Yeast</name>
    <dbReference type="NCBI Taxonomy" id="1305764"/>
    <lineage>
        <taxon>Eukaryota</taxon>
        <taxon>Fungi</taxon>
        <taxon>Dikarya</taxon>
        <taxon>Basidiomycota</taxon>
        <taxon>Ustilaginomycotina</taxon>
        <taxon>Ustilaginomycetes</taxon>
        <taxon>Ustilaginales</taxon>
        <taxon>Ustilaginaceae</taxon>
        <taxon>Pseudozyma</taxon>
    </lineage>
</organism>
<keyword evidence="2" id="KW-1185">Reference proteome</keyword>
<protein>
    <submittedName>
        <fullName evidence="1">Uncharacterized protein</fullName>
    </submittedName>
</protein>
<dbReference type="AlphaFoldDB" id="R9PKL1"/>
<name>R9PKL1_PSEHS</name>
<reference evidence="2" key="1">
    <citation type="journal article" date="2013" name="Genome Announc.">
        <title>Draft genome sequence of the basidiomycetous yeast-like fungus Pseudozyma hubeiensis SY62, which produces an abundant amount of the biosurfactant mannosylerythritol lipids.</title>
        <authorList>
            <person name="Konishi M."/>
            <person name="Hatada Y."/>
            <person name="Horiuchi J."/>
        </authorList>
    </citation>
    <scope>NUCLEOTIDE SEQUENCE [LARGE SCALE GENOMIC DNA]</scope>
    <source>
        <strain evidence="2">SY62</strain>
    </source>
</reference>
<dbReference type="RefSeq" id="XP_012192247.1">
    <property type="nucleotide sequence ID" value="XM_012336857.1"/>
</dbReference>
<evidence type="ECO:0000313" key="1">
    <source>
        <dbReference type="EMBL" id="GAC98660.1"/>
    </source>
</evidence>
<dbReference type="Proteomes" id="UP000014071">
    <property type="component" value="Unassembled WGS sequence"/>
</dbReference>
<sequence length="164" mass="18517">MLAASRFLATEDGIYLVKIMNAKCIIGPMVMDRAPSLLKTICMTTTARKRRFFQTCCIHSSLTHGIHSVPSPLRLCNFGELRQPRLEGGNQHSSPLHQSRLRTGRLERLSLRIVLRDTLVFVSVLDCLGRQYIWLFHSRSPLPGPPFEFVLPQNHSRPGPTANV</sequence>